<keyword evidence="7 10" id="KW-0675">Receptor</keyword>
<comment type="subcellular location">
    <subcellularLocation>
        <location evidence="1">Cell membrane</location>
        <topology evidence="1">Multi-pass membrane protein</topology>
    </subcellularLocation>
</comment>
<sequence>MEQISCNESAYETDWMELLYFELVSSILSCISSVIGGLLVFLIVVKNPQKRFHTSVSALLVTMATSALLVGITAEPLFIYFSVTTINTVDDHVPHDAPFLQFAILVSFMSSMLTLLTLVGITVNRYLFVSVPGWCMVCVTFNRTLLATGLGWMISVSYPFLYFNTGLSRYCIVHSTAGVFFITLALVYTFVWILSKLEALRERGHLNIVSQEAYISQNHSWLLVFSLGCYIPALIMVIIAELCSSCTCQAKAWLARSSFVVARLHCAILPVLYIAILTDYRSAIKSILFKCRIQGKKIRFNSIHRSEREINCFEMNGKHSTKI</sequence>
<feature type="transmembrane region" description="Helical" evidence="11">
    <location>
        <begin position="99"/>
        <end position="119"/>
    </location>
</feature>
<organism evidence="13 14">
    <name type="scientific">Actinia tenebrosa</name>
    <name type="common">Australian red waratah sea anemone</name>
    <dbReference type="NCBI Taxonomy" id="6105"/>
    <lineage>
        <taxon>Eukaryota</taxon>
        <taxon>Metazoa</taxon>
        <taxon>Cnidaria</taxon>
        <taxon>Anthozoa</taxon>
        <taxon>Hexacorallia</taxon>
        <taxon>Actiniaria</taxon>
        <taxon>Actiniidae</taxon>
        <taxon>Actinia</taxon>
    </lineage>
</organism>
<dbReference type="AlphaFoldDB" id="A0A6P8H2N1"/>
<keyword evidence="2" id="KW-1003">Cell membrane</keyword>
<feature type="transmembrane region" description="Helical" evidence="11">
    <location>
        <begin position="126"/>
        <end position="152"/>
    </location>
</feature>
<evidence type="ECO:0000256" key="7">
    <source>
        <dbReference type="ARBA" id="ARBA00023170"/>
    </source>
</evidence>
<dbReference type="PROSITE" id="PS50262">
    <property type="entry name" value="G_PROTEIN_RECEP_F1_2"/>
    <property type="match status" value="1"/>
</dbReference>
<evidence type="ECO:0000256" key="8">
    <source>
        <dbReference type="ARBA" id="ARBA00023180"/>
    </source>
</evidence>
<evidence type="ECO:0000256" key="5">
    <source>
        <dbReference type="ARBA" id="ARBA00023040"/>
    </source>
</evidence>
<feature type="transmembrane region" description="Helical" evidence="11">
    <location>
        <begin position="221"/>
        <end position="240"/>
    </location>
</feature>
<reference evidence="14" key="1">
    <citation type="submission" date="2025-08" db="UniProtKB">
        <authorList>
            <consortium name="RefSeq"/>
        </authorList>
    </citation>
    <scope>IDENTIFICATION</scope>
    <source>
        <tissue evidence="14">Tentacle</tissue>
    </source>
</reference>
<keyword evidence="8" id="KW-0325">Glycoprotein</keyword>
<evidence type="ECO:0000256" key="2">
    <source>
        <dbReference type="ARBA" id="ARBA00022475"/>
    </source>
</evidence>
<dbReference type="PROSITE" id="PS00237">
    <property type="entry name" value="G_PROTEIN_RECEP_F1_1"/>
    <property type="match status" value="1"/>
</dbReference>
<evidence type="ECO:0000256" key="10">
    <source>
        <dbReference type="RuleBase" id="RU000688"/>
    </source>
</evidence>
<dbReference type="PANTHER" id="PTHR24246:SF27">
    <property type="entry name" value="ADENOSINE RECEPTOR, ISOFORM A"/>
    <property type="match status" value="1"/>
</dbReference>
<keyword evidence="6 11" id="KW-0472">Membrane</keyword>
<proteinExistence type="inferred from homology"/>
<feature type="transmembrane region" description="Helical" evidence="11">
    <location>
        <begin position="57"/>
        <end position="79"/>
    </location>
</feature>
<evidence type="ECO:0000313" key="14">
    <source>
        <dbReference type="RefSeq" id="XP_031549853.1"/>
    </source>
</evidence>
<dbReference type="PRINTS" id="PR00237">
    <property type="entry name" value="GPCRRHODOPSN"/>
</dbReference>
<evidence type="ECO:0000256" key="4">
    <source>
        <dbReference type="ARBA" id="ARBA00022989"/>
    </source>
</evidence>
<name>A0A6P8H2N1_ACTTE</name>
<dbReference type="CDD" id="cd00637">
    <property type="entry name" value="7tm_classA_rhodopsin-like"/>
    <property type="match status" value="1"/>
</dbReference>
<dbReference type="SUPFAM" id="SSF81321">
    <property type="entry name" value="Family A G protein-coupled receptor-like"/>
    <property type="match status" value="1"/>
</dbReference>
<feature type="domain" description="G-protein coupled receptors family 1 profile" evidence="12">
    <location>
        <begin position="36"/>
        <end position="273"/>
    </location>
</feature>
<dbReference type="GeneID" id="116287328"/>
<dbReference type="OrthoDB" id="10400146at2759"/>
<evidence type="ECO:0000256" key="9">
    <source>
        <dbReference type="ARBA" id="ARBA00023224"/>
    </source>
</evidence>
<evidence type="ECO:0000313" key="13">
    <source>
        <dbReference type="Proteomes" id="UP000515163"/>
    </source>
</evidence>
<dbReference type="InterPro" id="IPR000276">
    <property type="entry name" value="GPCR_Rhodpsn"/>
</dbReference>
<dbReference type="GO" id="GO:0004930">
    <property type="term" value="F:G protein-coupled receptor activity"/>
    <property type="evidence" value="ECO:0007669"/>
    <property type="project" value="UniProtKB-KW"/>
</dbReference>
<gene>
    <name evidence="14" type="primary">LOC116287328</name>
</gene>
<dbReference type="InParanoid" id="A0A6P8H2N1"/>
<evidence type="ECO:0000256" key="11">
    <source>
        <dbReference type="SAM" id="Phobius"/>
    </source>
</evidence>
<dbReference type="KEGG" id="aten:116287328"/>
<feature type="transmembrane region" description="Helical" evidence="11">
    <location>
        <begin position="260"/>
        <end position="280"/>
    </location>
</feature>
<evidence type="ECO:0000256" key="6">
    <source>
        <dbReference type="ARBA" id="ARBA00023136"/>
    </source>
</evidence>
<dbReference type="InterPro" id="IPR017452">
    <property type="entry name" value="GPCR_Rhodpsn_7TM"/>
</dbReference>
<dbReference type="Proteomes" id="UP000515163">
    <property type="component" value="Unplaced"/>
</dbReference>
<keyword evidence="4 11" id="KW-1133">Transmembrane helix</keyword>
<dbReference type="PANTHER" id="PTHR24246">
    <property type="entry name" value="OLFACTORY RECEPTOR AND ADENOSINE RECEPTOR"/>
    <property type="match status" value="1"/>
</dbReference>
<dbReference type="RefSeq" id="XP_031549853.1">
    <property type="nucleotide sequence ID" value="XM_031693993.1"/>
</dbReference>
<dbReference type="GO" id="GO:0005886">
    <property type="term" value="C:plasma membrane"/>
    <property type="evidence" value="ECO:0007669"/>
    <property type="project" value="UniProtKB-SubCell"/>
</dbReference>
<protein>
    <submittedName>
        <fullName evidence="14">Trace amine-associated receptor 9-like</fullName>
    </submittedName>
</protein>
<comment type="similarity">
    <text evidence="10">Belongs to the G-protein coupled receptor 1 family.</text>
</comment>
<keyword evidence="5 10" id="KW-0297">G-protein coupled receptor</keyword>
<feature type="transmembrane region" description="Helical" evidence="11">
    <location>
        <begin position="23"/>
        <end position="45"/>
    </location>
</feature>
<evidence type="ECO:0000256" key="1">
    <source>
        <dbReference type="ARBA" id="ARBA00004651"/>
    </source>
</evidence>
<keyword evidence="9 10" id="KW-0807">Transducer</keyword>
<feature type="transmembrane region" description="Helical" evidence="11">
    <location>
        <begin position="172"/>
        <end position="194"/>
    </location>
</feature>
<evidence type="ECO:0000256" key="3">
    <source>
        <dbReference type="ARBA" id="ARBA00022692"/>
    </source>
</evidence>
<evidence type="ECO:0000259" key="12">
    <source>
        <dbReference type="PROSITE" id="PS50262"/>
    </source>
</evidence>
<keyword evidence="3 10" id="KW-0812">Transmembrane</keyword>
<keyword evidence="13" id="KW-1185">Reference proteome</keyword>
<accession>A0A6P8H2N1</accession>
<dbReference type="Gene3D" id="1.20.1070.10">
    <property type="entry name" value="Rhodopsin 7-helix transmembrane proteins"/>
    <property type="match status" value="1"/>
</dbReference>